<dbReference type="Proteomes" id="UP000292402">
    <property type="component" value="Unassembled WGS sequence"/>
</dbReference>
<feature type="region of interest" description="Disordered" evidence="1">
    <location>
        <begin position="37"/>
        <end position="87"/>
    </location>
</feature>
<comment type="caution">
    <text evidence="2">The sequence shown here is derived from an EMBL/GenBank/DDBJ whole genome shotgun (WGS) entry which is preliminary data.</text>
</comment>
<feature type="compositionally biased region" description="Pro residues" evidence="1">
    <location>
        <begin position="72"/>
        <end position="85"/>
    </location>
</feature>
<feature type="compositionally biased region" description="Polar residues" evidence="1">
    <location>
        <begin position="45"/>
        <end position="57"/>
    </location>
</feature>
<dbReference type="AlphaFoldDB" id="A0A4Q4MIA8"/>
<gene>
    <name evidence="2" type="ORF">AA0114_g4974</name>
</gene>
<reference evidence="3" key="1">
    <citation type="journal article" date="2019" name="bioRxiv">
        <title>Genomics, evolutionary history and diagnostics of the Alternaria alternata species group including apple and Asian pear pathotypes.</title>
        <authorList>
            <person name="Armitage A.D."/>
            <person name="Cockerton H.M."/>
            <person name="Sreenivasaprasad S."/>
            <person name="Woodhall J.W."/>
            <person name="Lane C.R."/>
            <person name="Harrison R.J."/>
            <person name="Clarkson J.P."/>
        </authorList>
    </citation>
    <scope>NUCLEOTIDE SEQUENCE [LARGE SCALE GENOMIC DNA]</scope>
    <source>
        <strain evidence="3">FERA 1082</strain>
    </source>
</reference>
<protein>
    <submittedName>
        <fullName evidence="2">Uncharacterized protein</fullName>
    </submittedName>
</protein>
<dbReference type="EMBL" id="PDXA01000014">
    <property type="protein sequence ID" value="RYN52164.1"/>
    <property type="molecule type" value="Genomic_DNA"/>
</dbReference>
<evidence type="ECO:0000313" key="3">
    <source>
        <dbReference type="Proteomes" id="UP000292402"/>
    </source>
</evidence>
<evidence type="ECO:0000256" key="1">
    <source>
        <dbReference type="SAM" id="MobiDB-lite"/>
    </source>
</evidence>
<evidence type="ECO:0000313" key="2">
    <source>
        <dbReference type="EMBL" id="RYN52164.1"/>
    </source>
</evidence>
<sequence>MQSNTPPSFESIVAMFSNLPEDMLAYTNRVVDEIMAQDPNGLDPSASSIASRFTESSSPRRRQEAAASSPKASPPPPPPPSPPYPGAWDRGRACVVNATNTYWSYGREHGCSQESKSNLVDGERVYMKQPNGSLRWAVLKQQARGTLAARAHLNQMVEAVGGDPTTFRNRLAKADYVLAREAPTSVVSEEDSGEMFSLWSPVHLGQPASKFFWGTGQFASGTLTMAPSTQEEMEWF</sequence>
<organism evidence="2 3">
    <name type="scientific">Alternaria tenuissima</name>
    <dbReference type="NCBI Taxonomy" id="119927"/>
    <lineage>
        <taxon>Eukaryota</taxon>
        <taxon>Fungi</taxon>
        <taxon>Dikarya</taxon>
        <taxon>Ascomycota</taxon>
        <taxon>Pezizomycotina</taxon>
        <taxon>Dothideomycetes</taxon>
        <taxon>Pleosporomycetidae</taxon>
        <taxon>Pleosporales</taxon>
        <taxon>Pleosporineae</taxon>
        <taxon>Pleosporaceae</taxon>
        <taxon>Alternaria</taxon>
        <taxon>Alternaria sect. Alternaria</taxon>
        <taxon>Alternaria alternata complex</taxon>
    </lineage>
</organism>
<name>A0A4Q4MIA8_9PLEO</name>
<proteinExistence type="predicted"/>
<accession>A0A4Q4MIA8</accession>